<proteinExistence type="predicted"/>
<evidence type="ECO:0000313" key="2">
    <source>
        <dbReference type="Proteomes" id="UP000286910"/>
    </source>
</evidence>
<dbReference type="RefSeq" id="WP_126177710.1">
    <property type="nucleotide sequence ID" value="NZ_PELN01000074.1"/>
</dbReference>
<gene>
    <name evidence="1" type="ORF">CSW45_03000</name>
</gene>
<sequence length="86" mass="9758">MRERDLLKTLAERLRQEGLGDLQVRPGNQRGADLEGILPRSHRRLFIEAKGVRASGNEQVAMGEALLQILRHYDYDVTQVATYPEA</sequence>
<reference evidence="1 2" key="1">
    <citation type="journal article" date="2019" name="Extremophiles">
        <title>Biogeography of thermophiles and predominance of Thermus scotoductus in domestic water heaters.</title>
        <authorList>
            <person name="Wilpiszeski R.L."/>
            <person name="Zhang Z."/>
            <person name="House C.H."/>
        </authorList>
    </citation>
    <scope>NUCLEOTIDE SEQUENCE [LARGE SCALE GENOMIC DNA]</scope>
    <source>
        <strain evidence="1 2">32_S32</strain>
    </source>
</reference>
<dbReference type="EMBL" id="PELR01000064">
    <property type="protein sequence ID" value="RTH05678.1"/>
    <property type="molecule type" value="Genomic_DNA"/>
</dbReference>
<comment type="caution">
    <text evidence="1">The sequence shown here is derived from an EMBL/GenBank/DDBJ whole genome shotgun (WGS) entry which is preliminary data.</text>
</comment>
<dbReference type="AlphaFoldDB" id="A0A430RE70"/>
<evidence type="ECO:0000313" key="1">
    <source>
        <dbReference type="EMBL" id="RTH05678.1"/>
    </source>
</evidence>
<organism evidence="1 2">
    <name type="scientific">Thermus scotoductus</name>
    <dbReference type="NCBI Taxonomy" id="37636"/>
    <lineage>
        <taxon>Bacteria</taxon>
        <taxon>Thermotogati</taxon>
        <taxon>Deinococcota</taxon>
        <taxon>Deinococci</taxon>
        <taxon>Thermales</taxon>
        <taxon>Thermaceae</taxon>
        <taxon>Thermus</taxon>
    </lineage>
</organism>
<accession>A0A430RE70</accession>
<protein>
    <submittedName>
        <fullName evidence="1">Uncharacterized protein</fullName>
    </submittedName>
</protein>
<name>A0A430RE70_THESC</name>
<dbReference type="Proteomes" id="UP000286910">
    <property type="component" value="Unassembled WGS sequence"/>
</dbReference>